<dbReference type="Proteomes" id="UP001374952">
    <property type="component" value="Unassembled WGS sequence"/>
</dbReference>
<proteinExistence type="predicted"/>
<reference evidence="1" key="1">
    <citation type="submission" date="2024-02" db="EMBL/GenBank/DDBJ databases">
        <title>Bacteria isolated from the canopy kelp, Nereocystis luetkeana.</title>
        <authorList>
            <person name="Pfister C.A."/>
            <person name="Younker I.T."/>
            <person name="Light S.H."/>
        </authorList>
    </citation>
    <scope>NUCLEOTIDE SEQUENCE</scope>
    <source>
        <strain evidence="1">TN.2.01</strain>
    </source>
</reference>
<protein>
    <submittedName>
        <fullName evidence="1">Gluconate 2-dehydrogenase subunit 3 family protein</fullName>
        <ecNumber evidence="1">1.-.-.-</ecNumber>
    </submittedName>
</protein>
<dbReference type="EMBL" id="JBAKAX010000006">
    <property type="protein sequence ID" value="MEL0604178.1"/>
    <property type="molecule type" value="Genomic_DNA"/>
</dbReference>
<sequence>MSKINISRRLFVGASVYFVATPVWASIFNTVNSLSVFSQNGRFFTAKEMTILSDVADIMIPRTDTPGATDAKVIDVLDALMLSWAGSETKQQYKFIIKQIDLIAQSSFKVNYQSASRADRELLLNKLDQLSFDERSTELSKSYRKLKEMIFHIFYTSEEANPNFMLVPGTYRGDIIKEEVDAYNEKGRTF</sequence>
<comment type="caution">
    <text evidence="1">The sequence shown here is derived from an EMBL/GenBank/DDBJ whole genome shotgun (WGS) entry which is preliminary data.</text>
</comment>
<keyword evidence="1" id="KW-0560">Oxidoreductase</keyword>
<accession>A0ACC6R329</accession>
<evidence type="ECO:0000313" key="2">
    <source>
        <dbReference type="Proteomes" id="UP001374952"/>
    </source>
</evidence>
<evidence type="ECO:0000313" key="1">
    <source>
        <dbReference type="EMBL" id="MEL0604178.1"/>
    </source>
</evidence>
<organism evidence="1 2">
    <name type="scientific">Pseudoalteromonas undina</name>
    <dbReference type="NCBI Taxonomy" id="43660"/>
    <lineage>
        <taxon>Bacteria</taxon>
        <taxon>Pseudomonadati</taxon>
        <taxon>Pseudomonadota</taxon>
        <taxon>Gammaproteobacteria</taxon>
        <taxon>Alteromonadales</taxon>
        <taxon>Pseudoalteromonadaceae</taxon>
        <taxon>Pseudoalteromonas</taxon>
    </lineage>
</organism>
<name>A0ACC6R329_9GAMM</name>
<dbReference type="EC" id="1.-.-.-" evidence="1"/>
<gene>
    <name evidence="1" type="ORF">V6250_08365</name>
</gene>
<keyword evidence="2" id="KW-1185">Reference proteome</keyword>